<keyword evidence="5" id="KW-0804">Transcription</keyword>
<name>A0ABT5BXV9_9BACT</name>
<feature type="compositionally biased region" description="Basic and acidic residues" evidence="6">
    <location>
        <begin position="182"/>
        <end position="191"/>
    </location>
</feature>
<keyword evidence="3" id="KW-0731">Sigma factor</keyword>
<evidence type="ECO:0000256" key="6">
    <source>
        <dbReference type="SAM" id="MobiDB-lite"/>
    </source>
</evidence>
<reference evidence="9 10" key="1">
    <citation type="submission" date="2023-01" db="EMBL/GenBank/DDBJ databases">
        <title>Minimal conservation of predation-associated metabolite biosynthetic gene clusters underscores biosynthetic potential of Myxococcota including descriptions for ten novel species: Archangium lansinium sp. nov., Myxococcus landrumus sp. nov., Nannocystis bai.</title>
        <authorList>
            <person name="Ahearne A."/>
            <person name="Stevens C."/>
            <person name="Dowd S."/>
        </authorList>
    </citation>
    <scope>NUCLEOTIDE SEQUENCE [LARGE SCALE GENOMIC DNA]</scope>
    <source>
        <strain evidence="9 10">WIWO2</strain>
    </source>
</reference>
<dbReference type="NCBIfam" id="TIGR02937">
    <property type="entry name" value="sigma70-ECF"/>
    <property type="match status" value="1"/>
</dbReference>
<evidence type="ECO:0000256" key="1">
    <source>
        <dbReference type="ARBA" id="ARBA00010641"/>
    </source>
</evidence>
<accession>A0ABT5BXV9</accession>
<dbReference type="Pfam" id="PF04542">
    <property type="entry name" value="Sigma70_r2"/>
    <property type="match status" value="1"/>
</dbReference>
<dbReference type="InterPro" id="IPR007627">
    <property type="entry name" value="RNA_pol_sigma70_r2"/>
</dbReference>
<sequence>MEREGAAAPSDAELAARLRRRDPRAFDALYARYNARIFSFLVRLSGRRDVAEDLFQDTWLAVARHAGRLAEDTDLAAWLFTIARNRYRSHRRSALLDLARAALFSREPAPAAPEPEGAADARADVAALEAALRELAAVHREVLLLGAVEGLDSAQVALVLGIREDAARKRLSRARAELAAHLERRNAERPRRGSTTPISAADATDAVDRHARRGSR</sequence>
<dbReference type="Proteomes" id="UP001217485">
    <property type="component" value="Unassembled WGS sequence"/>
</dbReference>
<dbReference type="Gene3D" id="1.10.1740.10">
    <property type="match status" value="1"/>
</dbReference>
<evidence type="ECO:0000259" key="8">
    <source>
        <dbReference type="Pfam" id="PF08281"/>
    </source>
</evidence>
<comment type="caution">
    <text evidence="9">The sequence shown here is derived from an EMBL/GenBank/DDBJ whole genome shotgun (WGS) entry which is preliminary data.</text>
</comment>
<dbReference type="SUPFAM" id="SSF88946">
    <property type="entry name" value="Sigma2 domain of RNA polymerase sigma factors"/>
    <property type="match status" value="1"/>
</dbReference>
<evidence type="ECO:0000256" key="5">
    <source>
        <dbReference type="ARBA" id="ARBA00023163"/>
    </source>
</evidence>
<feature type="region of interest" description="Disordered" evidence="6">
    <location>
        <begin position="182"/>
        <end position="216"/>
    </location>
</feature>
<gene>
    <name evidence="9" type="ORF">POL72_12585</name>
</gene>
<feature type="domain" description="RNA polymerase sigma factor 70 region 4 type 2" evidence="8">
    <location>
        <begin position="127"/>
        <end position="178"/>
    </location>
</feature>
<dbReference type="RefSeq" id="WP_272095404.1">
    <property type="nucleotide sequence ID" value="NZ_JAQNDK010000001.1"/>
</dbReference>
<dbReference type="InterPro" id="IPR013325">
    <property type="entry name" value="RNA_pol_sigma_r2"/>
</dbReference>
<dbReference type="InterPro" id="IPR036388">
    <property type="entry name" value="WH-like_DNA-bd_sf"/>
</dbReference>
<dbReference type="Gene3D" id="1.10.10.10">
    <property type="entry name" value="Winged helix-like DNA-binding domain superfamily/Winged helix DNA-binding domain"/>
    <property type="match status" value="1"/>
</dbReference>
<evidence type="ECO:0000259" key="7">
    <source>
        <dbReference type="Pfam" id="PF04542"/>
    </source>
</evidence>
<dbReference type="InterPro" id="IPR013249">
    <property type="entry name" value="RNA_pol_sigma70_r4_t2"/>
</dbReference>
<dbReference type="SUPFAM" id="SSF88659">
    <property type="entry name" value="Sigma3 and sigma4 domains of RNA polymerase sigma factors"/>
    <property type="match status" value="1"/>
</dbReference>
<keyword evidence="4" id="KW-0238">DNA-binding</keyword>
<dbReference type="InterPro" id="IPR013324">
    <property type="entry name" value="RNA_pol_sigma_r3/r4-like"/>
</dbReference>
<proteinExistence type="inferred from homology"/>
<evidence type="ECO:0000256" key="4">
    <source>
        <dbReference type="ARBA" id="ARBA00023125"/>
    </source>
</evidence>
<organism evidence="9 10">
    <name type="scientific">Sorangium atrum</name>
    <dbReference type="NCBI Taxonomy" id="2995308"/>
    <lineage>
        <taxon>Bacteria</taxon>
        <taxon>Pseudomonadati</taxon>
        <taxon>Myxococcota</taxon>
        <taxon>Polyangia</taxon>
        <taxon>Polyangiales</taxon>
        <taxon>Polyangiaceae</taxon>
        <taxon>Sorangium</taxon>
    </lineage>
</organism>
<keyword evidence="10" id="KW-1185">Reference proteome</keyword>
<evidence type="ECO:0000313" key="10">
    <source>
        <dbReference type="Proteomes" id="UP001217485"/>
    </source>
</evidence>
<keyword evidence="2" id="KW-0805">Transcription regulation</keyword>
<dbReference type="Pfam" id="PF08281">
    <property type="entry name" value="Sigma70_r4_2"/>
    <property type="match status" value="1"/>
</dbReference>
<feature type="domain" description="RNA polymerase sigma-70 region 2" evidence="7">
    <location>
        <begin position="29"/>
        <end position="93"/>
    </location>
</feature>
<dbReference type="PANTHER" id="PTHR43133">
    <property type="entry name" value="RNA POLYMERASE ECF-TYPE SIGMA FACTO"/>
    <property type="match status" value="1"/>
</dbReference>
<dbReference type="InterPro" id="IPR014284">
    <property type="entry name" value="RNA_pol_sigma-70_dom"/>
</dbReference>
<evidence type="ECO:0000256" key="2">
    <source>
        <dbReference type="ARBA" id="ARBA00023015"/>
    </source>
</evidence>
<evidence type="ECO:0000256" key="3">
    <source>
        <dbReference type="ARBA" id="ARBA00023082"/>
    </source>
</evidence>
<dbReference type="PANTHER" id="PTHR43133:SF8">
    <property type="entry name" value="RNA POLYMERASE SIGMA FACTOR HI_1459-RELATED"/>
    <property type="match status" value="1"/>
</dbReference>
<protein>
    <submittedName>
        <fullName evidence="9">RNA polymerase sigma factor</fullName>
    </submittedName>
</protein>
<dbReference type="EMBL" id="JAQNDK010000001">
    <property type="protein sequence ID" value="MDC0678573.1"/>
    <property type="molecule type" value="Genomic_DNA"/>
</dbReference>
<dbReference type="InterPro" id="IPR039425">
    <property type="entry name" value="RNA_pol_sigma-70-like"/>
</dbReference>
<evidence type="ECO:0000313" key="9">
    <source>
        <dbReference type="EMBL" id="MDC0678573.1"/>
    </source>
</evidence>
<comment type="similarity">
    <text evidence="1">Belongs to the sigma-70 factor family. ECF subfamily.</text>
</comment>